<accession>A0ABU9L1Q5</accession>
<reference evidence="2 3" key="1">
    <citation type="submission" date="2024-04" db="EMBL/GenBank/DDBJ databases">
        <title>whole genome sequencing of Lutimonas vermicola strain IMCC1616.</title>
        <authorList>
            <person name="Bae S.S."/>
        </authorList>
    </citation>
    <scope>NUCLEOTIDE SEQUENCE [LARGE SCALE GENOMIC DNA]</scope>
    <source>
        <strain evidence="2 3">IMCC1616</strain>
    </source>
</reference>
<evidence type="ECO:0000256" key="1">
    <source>
        <dbReference type="SAM" id="Phobius"/>
    </source>
</evidence>
<organism evidence="2 3">
    <name type="scientific">Lutimonas vermicola</name>
    <dbReference type="NCBI Taxonomy" id="414288"/>
    <lineage>
        <taxon>Bacteria</taxon>
        <taxon>Pseudomonadati</taxon>
        <taxon>Bacteroidota</taxon>
        <taxon>Flavobacteriia</taxon>
        <taxon>Flavobacteriales</taxon>
        <taxon>Flavobacteriaceae</taxon>
        <taxon>Lutimonas</taxon>
    </lineage>
</organism>
<feature type="transmembrane region" description="Helical" evidence="1">
    <location>
        <begin position="42"/>
        <end position="60"/>
    </location>
</feature>
<keyword evidence="1" id="KW-1133">Transmembrane helix</keyword>
<protein>
    <submittedName>
        <fullName evidence="2">SPOR domain-containing protein</fullName>
    </submittedName>
</protein>
<dbReference type="Proteomes" id="UP001474120">
    <property type="component" value="Unassembled WGS sequence"/>
</dbReference>
<keyword evidence="3" id="KW-1185">Reference proteome</keyword>
<comment type="caution">
    <text evidence="2">The sequence shown here is derived from an EMBL/GenBank/DDBJ whole genome shotgun (WGS) entry which is preliminary data.</text>
</comment>
<dbReference type="EMBL" id="JBCDNA010000001">
    <property type="protein sequence ID" value="MEL4455291.1"/>
    <property type="molecule type" value="Genomic_DNA"/>
</dbReference>
<evidence type="ECO:0000313" key="3">
    <source>
        <dbReference type="Proteomes" id="UP001474120"/>
    </source>
</evidence>
<proteinExistence type="predicted"/>
<keyword evidence="1" id="KW-0472">Membrane</keyword>
<gene>
    <name evidence="2" type="ORF">AABB81_05250</name>
</gene>
<sequence>MRDKNLVNIYEEIDKANSTIKTLSTALRDEEENNSILKKHRIILGIAALVMLILFLWSFLPKSKQYKQEYLIKNNLSLIDTDSLHKIQRKAKQVVLIDSVKTSLIDMSIVYSIQIGAYTNFSSNLISDDITQLEEFEENGFNKFSIGKFTTYKEAVMLRDDLKRVGFKDCFIIAKSYGMPVGISEALQLSGEKWIRGTSN</sequence>
<name>A0ABU9L1Q5_9FLAO</name>
<evidence type="ECO:0000313" key="2">
    <source>
        <dbReference type="EMBL" id="MEL4455291.1"/>
    </source>
</evidence>
<keyword evidence="1" id="KW-0812">Transmembrane</keyword>
<dbReference type="RefSeq" id="WP_342159106.1">
    <property type="nucleotide sequence ID" value="NZ_JBCDNA010000001.1"/>
</dbReference>